<dbReference type="Proteomes" id="UP000050342">
    <property type="component" value="Unassembled WGS sequence"/>
</dbReference>
<reference evidence="1 2" key="1">
    <citation type="submission" date="2015-10" db="EMBL/GenBank/DDBJ databases">
        <title>Pseudomonas helleri sp. nov. and Pseudomonas weihenstephanensis sp. nov., isolated from raw cows milk.</title>
        <authorList>
            <person name="Von Neubeck M."/>
            <person name="Huptas C."/>
            <person name="Wenning M."/>
            <person name="Scherer S."/>
        </authorList>
    </citation>
    <scope>NUCLEOTIDE SEQUENCE [LARGE SCALE GENOMIC DNA]</scope>
    <source>
        <strain evidence="1 2">BSTT44</strain>
    </source>
</reference>
<proteinExistence type="predicted"/>
<gene>
    <name evidence="1" type="ORF">AQS70_21075</name>
</gene>
<dbReference type="EMBL" id="LLWH01000058">
    <property type="protein sequence ID" value="KQB54643.1"/>
    <property type="molecule type" value="Genomic_DNA"/>
</dbReference>
<accession>A0A0Q0XB82</accession>
<protein>
    <submittedName>
        <fullName evidence="1">Uncharacterized protein</fullName>
    </submittedName>
</protein>
<sequence>MSTAPVKSLIDEQLEELSASTSPASDRVLMVFKGRDWQDALRAAEQGFIENVHAWSQRACLCGEWTVTYEVKL</sequence>
<dbReference type="AlphaFoldDB" id="A0A0Q0XB82"/>
<evidence type="ECO:0000313" key="1">
    <source>
        <dbReference type="EMBL" id="KQB54643.1"/>
    </source>
</evidence>
<keyword evidence="2" id="KW-1185">Reference proteome</keyword>
<name>A0A0Q0XB82_9PSED</name>
<dbReference type="STRING" id="1563157.AQS70_21075"/>
<comment type="caution">
    <text evidence="1">The sequence shown here is derived from an EMBL/GenBank/DDBJ whole genome shotgun (WGS) entry which is preliminary data.</text>
</comment>
<organism evidence="1 2">
    <name type="scientific">Pseudomonas endophytica</name>
    <dbReference type="NCBI Taxonomy" id="1563157"/>
    <lineage>
        <taxon>Bacteria</taxon>
        <taxon>Pseudomonadati</taxon>
        <taxon>Pseudomonadota</taxon>
        <taxon>Gammaproteobacteria</taxon>
        <taxon>Pseudomonadales</taxon>
        <taxon>Pseudomonadaceae</taxon>
        <taxon>Pseudomonas</taxon>
    </lineage>
</organism>
<dbReference type="OrthoDB" id="6904526at2"/>
<evidence type="ECO:0000313" key="2">
    <source>
        <dbReference type="Proteomes" id="UP000050342"/>
    </source>
</evidence>
<dbReference type="RefSeq" id="WP_055101947.1">
    <property type="nucleotide sequence ID" value="NZ_LLWH01000058.1"/>
</dbReference>